<dbReference type="EMBL" id="JBHMAR010000091">
    <property type="protein sequence ID" value="MFB9739350.1"/>
    <property type="molecule type" value="Genomic_DNA"/>
</dbReference>
<keyword evidence="2" id="KW-1185">Reference proteome</keyword>
<accession>A0ABV5VNS9</accession>
<reference evidence="1 2" key="1">
    <citation type="submission" date="2024-09" db="EMBL/GenBank/DDBJ databases">
        <authorList>
            <person name="Sun Q."/>
            <person name="Mori K."/>
        </authorList>
    </citation>
    <scope>NUCLEOTIDE SEQUENCE [LARGE SCALE GENOMIC DNA]</scope>
    <source>
        <strain evidence="1 2">JCM 10918</strain>
    </source>
</reference>
<organism evidence="1 2">
    <name type="scientific">Streptomyces thermocoprophilus</name>
    <dbReference type="NCBI Taxonomy" id="78356"/>
    <lineage>
        <taxon>Bacteria</taxon>
        <taxon>Bacillati</taxon>
        <taxon>Actinomycetota</taxon>
        <taxon>Actinomycetes</taxon>
        <taxon>Kitasatosporales</taxon>
        <taxon>Streptomycetaceae</taxon>
        <taxon>Streptomyces</taxon>
    </lineage>
</organism>
<gene>
    <name evidence="1" type="ORF">ACFFRO_30265</name>
</gene>
<evidence type="ECO:0000313" key="2">
    <source>
        <dbReference type="Proteomes" id="UP001589703"/>
    </source>
</evidence>
<sequence length="132" mass="14232">MSSTPSRDTADSSMSFRELAEVEFWAEHAEAAGHPRSYVSTESLDGPVFSVGTSTRSGMHQVVDISARPTEDHPRATPPTEAECAVLRSAVRTVLDLVGHETGSARTQVALTTRGPRIARLQLGEVQKDVTE</sequence>
<dbReference type="RefSeq" id="WP_385860388.1">
    <property type="nucleotide sequence ID" value="NZ_JBHMAR010000091.1"/>
</dbReference>
<comment type="caution">
    <text evidence="1">The sequence shown here is derived from an EMBL/GenBank/DDBJ whole genome shotgun (WGS) entry which is preliminary data.</text>
</comment>
<dbReference type="Gene3D" id="3.30.470.20">
    <property type="entry name" value="ATP-grasp fold, B domain"/>
    <property type="match status" value="1"/>
</dbReference>
<name>A0ABV5VNS9_9ACTN</name>
<protein>
    <submittedName>
        <fullName evidence="1">Uncharacterized protein</fullName>
    </submittedName>
</protein>
<proteinExistence type="predicted"/>
<dbReference type="Proteomes" id="UP001589703">
    <property type="component" value="Unassembled WGS sequence"/>
</dbReference>
<evidence type="ECO:0000313" key="1">
    <source>
        <dbReference type="EMBL" id="MFB9739350.1"/>
    </source>
</evidence>